<dbReference type="GO" id="GO:0030288">
    <property type="term" value="C:outer membrane-bounded periplasmic space"/>
    <property type="evidence" value="ECO:0007669"/>
    <property type="project" value="InterPro"/>
</dbReference>
<evidence type="ECO:0000313" key="4">
    <source>
        <dbReference type="Proteomes" id="UP000433577"/>
    </source>
</evidence>
<dbReference type="InterPro" id="IPR050643">
    <property type="entry name" value="Periplasmic_pilus_chap"/>
</dbReference>
<evidence type="ECO:0000259" key="2">
    <source>
        <dbReference type="Pfam" id="PF00345"/>
    </source>
</evidence>
<dbReference type="InterPro" id="IPR013783">
    <property type="entry name" value="Ig-like_fold"/>
</dbReference>
<keyword evidence="1" id="KW-0732">Signal</keyword>
<organism evidence="3 4">
    <name type="scientific">Paraburkholderia acidisoli</name>
    <dbReference type="NCBI Taxonomy" id="2571748"/>
    <lineage>
        <taxon>Bacteria</taxon>
        <taxon>Pseudomonadati</taxon>
        <taxon>Pseudomonadota</taxon>
        <taxon>Betaproteobacteria</taxon>
        <taxon>Burkholderiales</taxon>
        <taxon>Burkholderiaceae</taxon>
        <taxon>Paraburkholderia</taxon>
    </lineage>
</organism>
<name>A0A7Z2GRV3_9BURK</name>
<dbReference type="KEGG" id="pacs:FAZ98_34160"/>
<dbReference type="SUPFAM" id="SSF49354">
    <property type="entry name" value="PapD-like"/>
    <property type="match status" value="1"/>
</dbReference>
<dbReference type="InterPro" id="IPR016147">
    <property type="entry name" value="Pili_assmbl_chaperone_N"/>
</dbReference>
<dbReference type="Gene3D" id="2.60.40.10">
    <property type="entry name" value="Immunoglobulins"/>
    <property type="match status" value="1"/>
</dbReference>
<dbReference type="Proteomes" id="UP000433577">
    <property type="component" value="Chromosome 4"/>
</dbReference>
<dbReference type="PANTHER" id="PTHR30251:SF4">
    <property type="entry name" value="SLR1668 PROTEIN"/>
    <property type="match status" value="1"/>
</dbReference>
<keyword evidence="4" id="KW-1185">Reference proteome</keyword>
<dbReference type="AlphaFoldDB" id="A0A7Z2GRV3"/>
<proteinExistence type="predicted"/>
<protein>
    <submittedName>
        <fullName evidence="3">Fimbria/pilus periplasmic chaperone</fullName>
    </submittedName>
</protein>
<dbReference type="InterPro" id="IPR008962">
    <property type="entry name" value="PapD-like_sf"/>
</dbReference>
<evidence type="ECO:0000313" key="3">
    <source>
        <dbReference type="EMBL" id="QGZ66783.1"/>
    </source>
</evidence>
<gene>
    <name evidence="3" type="ORF">FAZ98_34160</name>
</gene>
<feature type="signal peptide" evidence="1">
    <location>
        <begin position="1"/>
        <end position="21"/>
    </location>
</feature>
<dbReference type="RefSeq" id="WP_158958455.1">
    <property type="nucleotide sequence ID" value="NZ_CP046916.1"/>
</dbReference>
<accession>A0A7Z2GRV3</accession>
<feature type="domain" description="Pili assembly chaperone N-terminal" evidence="2">
    <location>
        <begin position="33"/>
        <end position="148"/>
    </location>
</feature>
<dbReference type="EMBL" id="CP046916">
    <property type="protein sequence ID" value="QGZ66783.1"/>
    <property type="molecule type" value="Genomic_DNA"/>
</dbReference>
<evidence type="ECO:0000256" key="1">
    <source>
        <dbReference type="SAM" id="SignalP"/>
    </source>
</evidence>
<dbReference type="GO" id="GO:0071555">
    <property type="term" value="P:cell wall organization"/>
    <property type="evidence" value="ECO:0007669"/>
    <property type="project" value="InterPro"/>
</dbReference>
<dbReference type="OrthoDB" id="511700at2"/>
<dbReference type="PANTHER" id="PTHR30251">
    <property type="entry name" value="PILUS ASSEMBLY CHAPERONE"/>
    <property type="match status" value="1"/>
</dbReference>
<feature type="chain" id="PRO_5030530764" evidence="1">
    <location>
        <begin position="22"/>
        <end position="250"/>
    </location>
</feature>
<reference evidence="3 4" key="1">
    <citation type="submission" date="2019-12" db="EMBL/GenBank/DDBJ databases">
        <title>Paraburkholderia acidiphila 7Q-K02 sp. nov and Paraburkholderia acidisoli DHF22 sp. nov., two strains isolated from forest soil.</title>
        <authorList>
            <person name="Gao Z."/>
            <person name="Qiu L."/>
        </authorList>
    </citation>
    <scope>NUCLEOTIDE SEQUENCE [LARGE SCALE GENOMIC DNA]</scope>
    <source>
        <strain evidence="3 4">DHF22</strain>
    </source>
</reference>
<dbReference type="Pfam" id="PF00345">
    <property type="entry name" value="PapD_N"/>
    <property type="match status" value="1"/>
</dbReference>
<sequence length="250" mass="26256">MPSRIAARCLFVAALALGALAAFGVRDAQAATLQISPVTIEFSPGEVATGLTLRNPGETPVYGQVRVFRWSQANGDDVLTPATDVIASPPLIEIAPHADQLVRLVRTASAPPAGEESYRLLIDELPPPGSAAAEGVTIRLRYSVPVFVDAANTAARPVLAWHLVHAPNGWALRADNTGARRAQIAAVQLVDDLGQTHDVTKGLLGYALAGQGRQWHVNLPPSTKPARLTVRATVNTQPLEAPVTIDASGG</sequence>